<dbReference type="EMBL" id="GIKN01002789">
    <property type="protein sequence ID" value="NIE45062.1"/>
    <property type="molecule type" value="Transcribed_RNA"/>
</dbReference>
<evidence type="ECO:0000313" key="2">
    <source>
        <dbReference type="EMBL" id="NIE45062.1"/>
    </source>
</evidence>
<sequence length="94" mass="10731">MPSISPLSMAAKQKRPFALSPTREKTPSLLLFVCFLSTFTFSNCISHSVEVHTRQSPRTALALQQYLCRTSTSTHQPGSHNKYRRQNYFTLTPR</sequence>
<proteinExistence type="predicted"/>
<evidence type="ECO:0000256" key="1">
    <source>
        <dbReference type="SAM" id="MobiDB-lite"/>
    </source>
</evidence>
<organism evidence="2">
    <name type="scientific">Rhipicephalus microplus</name>
    <name type="common">Cattle tick</name>
    <name type="synonym">Boophilus microplus</name>
    <dbReference type="NCBI Taxonomy" id="6941"/>
    <lineage>
        <taxon>Eukaryota</taxon>
        <taxon>Metazoa</taxon>
        <taxon>Ecdysozoa</taxon>
        <taxon>Arthropoda</taxon>
        <taxon>Chelicerata</taxon>
        <taxon>Arachnida</taxon>
        <taxon>Acari</taxon>
        <taxon>Parasitiformes</taxon>
        <taxon>Ixodida</taxon>
        <taxon>Ixodoidea</taxon>
        <taxon>Ixodidae</taxon>
        <taxon>Rhipicephalinae</taxon>
        <taxon>Rhipicephalus</taxon>
        <taxon>Boophilus</taxon>
    </lineage>
</organism>
<protein>
    <submittedName>
        <fullName evidence="2">Putative secreted protein</fullName>
    </submittedName>
</protein>
<feature type="region of interest" description="Disordered" evidence="1">
    <location>
        <begin position="1"/>
        <end position="20"/>
    </location>
</feature>
<accession>A0A6G5A222</accession>
<dbReference type="AlphaFoldDB" id="A0A6G5A222"/>
<name>A0A6G5A222_RHIMP</name>
<reference evidence="2" key="1">
    <citation type="submission" date="2020-03" db="EMBL/GenBank/DDBJ databases">
        <title>A transcriptome and proteome of the tick Rhipicephalus microplus shaped by the genetic composition of its hosts and developmental stage.</title>
        <authorList>
            <person name="Garcia G.R."/>
            <person name="Ribeiro J.M.C."/>
            <person name="Maruyama S.R."/>
            <person name="Gardinasse L.G."/>
            <person name="Nelson K."/>
            <person name="Ferreira B.R."/>
            <person name="Andrade T.G."/>
            <person name="Santos I.K.F.M."/>
        </authorList>
    </citation>
    <scope>NUCLEOTIDE SEQUENCE</scope>
    <source>
        <strain evidence="2">NSGR</strain>
        <tissue evidence="2">Salivary glands</tissue>
    </source>
</reference>